<dbReference type="PANTHER" id="PTHR40076:SF1">
    <property type="entry name" value="MEMBRANE PROTEIN"/>
    <property type="match status" value="1"/>
</dbReference>
<name>A0A378MCB9_LISGR</name>
<evidence type="ECO:0000313" key="3">
    <source>
        <dbReference type="EMBL" id="STY44000.1"/>
    </source>
</evidence>
<proteinExistence type="predicted"/>
<keyword evidence="2" id="KW-1133">Transmembrane helix</keyword>
<dbReference type="EMBL" id="UGPG01000001">
    <property type="protein sequence ID" value="STY44000.1"/>
    <property type="molecule type" value="Genomic_DNA"/>
</dbReference>
<feature type="compositionally biased region" description="Acidic residues" evidence="1">
    <location>
        <begin position="236"/>
        <end position="250"/>
    </location>
</feature>
<reference evidence="3 4" key="1">
    <citation type="submission" date="2018-06" db="EMBL/GenBank/DDBJ databases">
        <authorList>
            <consortium name="Pathogen Informatics"/>
            <person name="Doyle S."/>
        </authorList>
    </citation>
    <scope>NUCLEOTIDE SEQUENCE [LARGE SCALE GENOMIC DNA]</scope>
    <source>
        <strain evidence="4">NCTC 10815</strain>
    </source>
</reference>
<protein>
    <submittedName>
        <fullName evidence="3">Predicted integral membrane protein</fullName>
    </submittedName>
</protein>
<evidence type="ECO:0000256" key="2">
    <source>
        <dbReference type="SAM" id="Phobius"/>
    </source>
</evidence>
<evidence type="ECO:0000256" key="1">
    <source>
        <dbReference type="SAM" id="MobiDB-lite"/>
    </source>
</evidence>
<sequence length="261" mass="28861">MLSNREIRLAARQALKGKWGIMVAAAVIYYLITFVGSLIPLIGWLAVLICGGPLVTGLIWLALAISRNEERDLGYLFSGFKDFGRTLAAYLLICLFTFLWSLLLLVPGIIKSYSYSQTFFILRDDPNISALDAITASREMMAGYKGKLFGLSLSIGAWLLIPYALIFIGITTGVAASVVYSDSYSDFPVVFIIIGFLVAGLGYLAFLGLLLFIIPYLLMALAVFYDERQMRVVDDSEGWSEDDPFSEEETASNPFDSSDDR</sequence>
<feature type="transmembrane region" description="Helical" evidence="2">
    <location>
        <begin position="87"/>
        <end position="110"/>
    </location>
</feature>
<keyword evidence="2" id="KW-0812">Transmembrane</keyword>
<dbReference type="InterPro" id="IPR010380">
    <property type="entry name" value="DUF975"/>
</dbReference>
<feature type="compositionally biased region" description="Polar residues" evidence="1">
    <location>
        <begin position="251"/>
        <end position="261"/>
    </location>
</feature>
<organism evidence="3 4">
    <name type="scientific">Listeria grayi</name>
    <name type="common">Listeria murrayi</name>
    <dbReference type="NCBI Taxonomy" id="1641"/>
    <lineage>
        <taxon>Bacteria</taxon>
        <taxon>Bacillati</taxon>
        <taxon>Bacillota</taxon>
        <taxon>Bacilli</taxon>
        <taxon>Bacillales</taxon>
        <taxon>Listeriaceae</taxon>
        <taxon>Listeria</taxon>
    </lineage>
</organism>
<evidence type="ECO:0000313" key="4">
    <source>
        <dbReference type="Proteomes" id="UP000254879"/>
    </source>
</evidence>
<dbReference type="Proteomes" id="UP000254879">
    <property type="component" value="Unassembled WGS sequence"/>
</dbReference>
<dbReference type="PANTHER" id="PTHR40076">
    <property type="entry name" value="MEMBRANE PROTEIN-RELATED"/>
    <property type="match status" value="1"/>
</dbReference>
<feature type="region of interest" description="Disordered" evidence="1">
    <location>
        <begin position="236"/>
        <end position="261"/>
    </location>
</feature>
<dbReference type="AlphaFoldDB" id="A0A378MCB9"/>
<dbReference type="Pfam" id="PF06161">
    <property type="entry name" value="DUF975"/>
    <property type="match status" value="1"/>
</dbReference>
<feature type="transmembrane region" description="Helical" evidence="2">
    <location>
        <begin position="21"/>
        <end position="39"/>
    </location>
</feature>
<dbReference type="RefSeq" id="WP_003754611.1">
    <property type="nucleotide sequence ID" value="NZ_CABKNG010000001.1"/>
</dbReference>
<accession>A0A378MCB9</accession>
<feature type="transmembrane region" description="Helical" evidence="2">
    <location>
        <begin position="192"/>
        <end position="225"/>
    </location>
</feature>
<feature type="transmembrane region" description="Helical" evidence="2">
    <location>
        <begin position="45"/>
        <end position="66"/>
    </location>
</feature>
<gene>
    <name evidence="3" type="ORF">NCTC10815_01309</name>
</gene>
<keyword evidence="2" id="KW-0472">Membrane</keyword>
<feature type="transmembrane region" description="Helical" evidence="2">
    <location>
        <begin position="155"/>
        <end position="180"/>
    </location>
</feature>